<organism evidence="7 8">
    <name type="scientific">Cordylochernes scorpioides</name>
    <dbReference type="NCBI Taxonomy" id="51811"/>
    <lineage>
        <taxon>Eukaryota</taxon>
        <taxon>Metazoa</taxon>
        <taxon>Ecdysozoa</taxon>
        <taxon>Arthropoda</taxon>
        <taxon>Chelicerata</taxon>
        <taxon>Arachnida</taxon>
        <taxon>Pseudoscorpiones</taxon>
        <taxon>Cheliferoidea</taxon>
        <taxon>Chernetidae</taxon>
        <taxon>Cordylochernes</taxon>
    </lineage>
</organism>
<keyword evidence="2" id="KW-0677">Repeat</keyword>
<reference evidence="7 8" key="1">
    <citation type="submission" date="2022-01" db="EMBL/GenBank/DDBJ databases">
        <title>A chromosomal length assembly of Cordylochernes scorpioides.</title>
        <authorList>
            <person name="Zeh D."/>
            <person name="Zeh J."/>
        </authorList>
    </citation>
    <scope>NUCLEOTIDE SEQUENCE [LARGE SCALE GENOMIC DNA]</scope>
    <source>
        <strain evidence="7">IN4F17</strain>
        <tissue evidence="7">Whole Body</tissue>
    </source>
</reference>
<dbReference type="InterPro" id="IPR050511">
    <property type="entry name" value="AMPK_gamma/SDS23_families"/>
</dbReference>
<dbReference type="InterPro" id="IPR046342">
    <property type="entry name" value="CBS_dom_sf"/>
</dbReference>
<dbReference type="InterPro" id="IPR000644">
    <property type="entry name" value="CBS_dom"/>
</dbReference>
<accession>A0ABY6KIQ8</accession>
<dbReference type="PROSITE" id="PS51371">
    <property type="entry name" value="CBS"/>
    <property type="match status" value="2"/>
</dbReference>
<dbReference type="EMBL" id="CP092867">
    <property type="protein sequence ID" value="UYV67648.1"/>
    <property type="molecule type" value="Genomic_DNA"/>
</dbReference>
<evidence type="ECO:0000256" key="1">
    <source>
        <dbReference type="ARBA" id="ARBA00006750"/>
    </source>
</evidence>
<evidence type="ECO:0000256" key="4">
    <source>
        <dbReference type="ARBA" id="ARBA00025878"/>
    </source>
</evidence>
<name>A0ABY6KIQ8_9ARAC</name>
<dbReference type="Gene3D" id="3.10.580.10">
    <property type="entry name" value="CBS-domain"/>
    <property type="match status" value="2"/>
</dbReference>
<comment type="similarity">
    <text evidence="1">Belongs to the 5'-AMP-activated protein kinase gamma subunit family.</text>
</comment>
<dbReference type="Pfam" id="PF00571">
    <property type="entry name" value="CBS"/>
    <property type="match status" value="2"/>
</dbReference>
<feature type="domain" description="CBS" evidence="6">
    <location>
        <begin position="40"/>
        <end position="105"/>
    </location>
</feature>
<evidence type="ECO:0000313" key="7">
    <source>
        <dbReference type="EMBL" id="UYV67648.1"/>
    </source>
</evidence>
<dbReference type="PANTHER" id="PTHR13780:SF35">
    <property type="entry name" value="LD22662P"/>
    <property type="match status" value="1"/>
</dbReference>
<evidence type="ECO:0000256" key="2">
    <source>
        <dbReference type="ARBA" id="ARBA00022737"/>
    </source>
</evidence>
<proteinExistence type="inferred from homology"/>
<dbReference type="SMART" id="SM00116">
    <property type="entry name" value="CBS"/>
    <property type="match status" value="2"/>
</dbReference>
<dbReference type="SUPFAM" id="SSF54631">
    <property type="entry name" value="CBS-domain pair"/>
    <property type="match status" value="1"/>
</dbReference>
<evidence type="ECO:0000256" key="3">
    <source>
        <dbReference type="ARBA" id="ARBA00023122"/>
    </source>
</evidence>
<comment type="subunit">
    <text evidence="4">AMPK is a heterotrimer of an alpha catalytic subunit (PRKAA1 or PRKAA2), a beta (PRKAB1 or PRKAB2) and a gamma non-catalytic subunits (PRKAG1, PRKAG2 or PRKAG3). Interacts with FNIP1 and FNIP2.</text>
</comment>
<evidence type="ECO:0000259" key="6">
    <source>
        <dbReference type="PROSITE" id="PS51371"/>
    </source>
</evidence>
<dbReference type="Proteomes" id="UP001235939">
    <property type="component" value="Chromosome 05"/>
</dbReference>
<protein>
    <submittedName>
        <fullName evidence="7">PRKAG2</fullName>
    </submittedName>
</protein>
<keyword evidence="3 5" id="KW-0129">CBS domain</keyword>
<evidence type="ECO:0000256" key="5">
    <source>
        <dbReference type="PROSITE-ProRule" id="PRU00703"/>
    </source>
</evidence>
<keyword evidence="8" id="KW-1185">Reference proteome</keyword>
<sequence>MHLKANPSCTPLIPEYVAVAGTDENLYIAKFFEFNKCYDLIPISGKLVVFDTKLLLCCSLYEAITTLLYNRVHRLPVINPETGNVLHIITHKRILKYLFLKIVDLPSVPSFLQQPLEQHKVGTYSDIATVRTDETIIAALNRFVEKRVSALPVLDASNKVVDIYCRFDVIVSAAFFFDFIKSRNLTDTNDNNNVCMLQYFEGVLTCTMTESLLSIMEKIVKAEVGLP</sequence>
<gene>
    <name evidence="7" type="ORF">LAZ67_5001467</name>
</gene>
<dbReference type="PANTHER" id="PTHR13780">
    <property type="entry name" value="AMP-ACTIVATED PROTEIN KINASE, GAMMA REGULATORY SUBUNIT"/>
    <property type="match status" value="1"/>
</dbReference>
<evidence type="ECO:0000313" key="8">
    <source>
        <dbReference type="Proteomes" id="UP001235939"/>
    </source>
</evidence>
<feature type="domain" description="CBS" evidence="6">
    <location>
        <begin position="123"/>
        <end position="182"/>
    </location>
</feature>